<proteinExistence type="predicted"/>
<evidence type="ECO:0000313" key="1">
    <source>
        <dbReference type="EMBL" id="GBN33674.1"/>
    </source>
</evidence>
<dbReference type="EMBL" id="BGPR01126014">
    <property type="protein sequence ID" value="GBN33674.1"/>
    <property type="molecule type" value="Genomic_DNA"/>
</dbReference>
<reference evidence="1 2" key="1">
    <citation type="journal article" date="2019" name="Sci. Rep.">
        <title>Orb-weaving spider Araneus ventricosus genome elucidates the spidroin gene catalogue.</title>
        <authorList>
            <person name="Kono N."/>
            <person name="Nakamura H."/>
            <person name="Ohtoshi R."/>
            <person name="Moran D.A.P."/>
            <person name="Shinohara A."/>
            <person name="Yoshida Y."/>
            <person name="Fujiwara M."/>
            <person name="Mori M."/>
            <person name="Tomita M."/>
            <person name="Arakawa K."/>
        </authorList>
    </citation>
    <scope>NUCLEOTIDE SEQUENCE [LARGE SCALE GENOMIC DNA]</scope>
</reference>
<sequence>MSFGFVANLHQCENPAGIRVRWLSLARRLLRDRGDQYWMDFHDVKWSRMTGRKRDTHDQAVPLHFGTHRAKTLRQWQNPMRWSKFLGSHSAHLAIKLNYDCG</sequence>
<organism evidence="1 2">
    <name type="scientific">Araneus ventricosus</name>
    <name type="common">Orbweaver spider</name>
    <name type="synonym">Epeira ventricosa</name>
    <dbReference type="NCBI Taxonomy" id="182803"/>
    <lineage>
        <taxon>Eukaryota</taxon>
        <taxon>Metazoa</taxon>
        <taxon>Ecdysozoa</taxon>
        <taxon>Arthropoda</taxon>
        <taxon>Chelicerata</taxon>
        <taxon>Arachnida</taxon>
        <taxon>Araneae</taxon>
        <taxon>Araneomorphae</taxon>
        <taxon>Entelegynae</taxon>
        <taxon>Araneoidea</taxon>
        <taxon>Araneidae</taxon>
        <taxon>Araneus</taxon>
    </lineage>
</organism>
<dbReference type="Proteomes" id="UP000499080">
    <property type="component" value="Unassembled WGS sequence"/>
</dbReference>
<accession>A0A4Y2N4W4</accession>
<name>A0A4Y2N4W4_ARAVE</name>
<gene>
    <name evidence="1" type="ORF">AVEN_84849_1</name>
</gene>
<comment type="caution">
    <text evidence="1">The sequence shown here is derived from an EMBL/GenBank/DDBJ whole genome shotgun (WGS) entry which is preliminary data.</text>
</comment>
<dbReference type="AlphaFoldDB" id="A0A4Y2N4W4"/>
<protein>
    <submittedName>
        <fullName evidence="1">Uncharacterized protein</fullName>
    </submittedName>
</protein>
<keyword evidence="2" id="KW-1185">Reference proteome</keyword>
<evidence type="ECO:0000313" key="2">
    <source>
        <dbReference type="Proteomes" id="UP000499080"/>
    </source>
</evidence>